<feature type="region of interest" description="Disordered" evidence="3">
    <location>
        <begin position="57"/>
        <end position="76"/>
    </location>
</feature>
<protein>
    <recommendedName>
        <fullName evidence="8">Ubinuclein-1</fullName>
    </recommendedName>
</protein>
<evidence type="ECO:0008006" key="8">
    <source>
        <dbReference type="Google" id="ProtNLM"/>
    </source>
</evidence>
<dbReference type="PANTHER" id="PTHR21669:SF28">
    <property type="entry name" value="YEMANUCLEIN"/>
    <property type="match status" value="1"/>
</dbReference>
<evidence type="ECO:0000256" key="1">
    <source>
        <dbReference type="ARBA" id="ARBA00022553"/>
    </source>
</evidence>
<gene>
    <name evidence="6" type="ORF">NQ318_004593</name>
</gene>
<dbReference type="AlphaFoldDB" id="A0AAV8XPA6"/>
<evidence type="ECO:0000259" key="4">
    <source>
        <dbReference type="Pfam" id="PF08729"/>
    </source>
</evidence>
<evidence type="ECO:0000256" key="2">
    <source>
        <dbReference type="SAM" id="Coils"/>
    </source>
</evidence>
<evidence type="ECO:0000313" key="6">
    <source>
        <dbReference type="EMBL" id="KAJ8940894.1"/>
    </source>
</evidence>
<proteinExistence type="predicted"/>
<feature type="domain" description="Ubinuclein middle" evidence="5">
    <location>
        <begin position="349"/>
        <end position="440"/>
    </location>
</feature>
<dbReference type="Pfam" id="PF08729">
    <property type="entry name" value="HUN"/>
    <property type="match status" value="1"/>
</dbReference>
<keyword evidence="1" id="KW-0597">Phosphoprotein</keyword>
<feature type="compositionally biased region" description="Low complexity" evidence="3">
    <location>
        <begin position="308"/>
        <end position="318"/>
    </location>
</feature>
<keyword evidence="2" id="KW-0175">Coiled coil</keyword>
<evidence type="ECO:0000256" key="3">
    <source>
        <dbReference type="SAM" id="MobiDB-lite"/>
    </source>
</evidence>
<feature type="domain" description="Hpc2-related" evidence="4">
    <location>
        <begin position="100"/>
        <end position="151"/>
    </location>
</feature>
<dbReference type="InterPro" id="IPR026947">
    <property type="entry name" value="UBN_middle_dom"/>
</dbReference>
<evidence type="ECO:0000313" key="7">
    <source>
        <dbReference type="Proteomes" id="UP001162162"/>
    </source>
</evidence>
<reference evidence="6" key="1">
    <citation type="journal article" date="2023" name="Insect Mol. Biol.">
        <title>Genome sequencing provides insights into the evolution of gene families encoding plant cell wall-degrading enzymes in longhorned beetles.</title>
        <authorList>
            <person name="Shin N.R."/>
            <person name="Okamura Y."/>
            <person name="Kirsch R."/>
            <person name="Pauchet Y."/>
        </authorList>
    </citation>
    <scope>NUCLEOTIDE SEQUENCE</scope>
    <source>
        <strain evidence="6">AMC_N1</strain>
    </source>
</reference>
<dbReference type="Proteomes" id="UP001162162">
    <property type="component" value="Unassembled WGS sequence"/>
</dbReference>
<dbReference type="GO" id="GO:0005634">
    <property type="term" value="C:nucleus"/>
    <property type="evidence" value="ECO:0007669"/>
    <property type="project" value="TreeGrafter"/>
</dbReference>
<dbReference type="InterPro" id="IPR014840">
    <property type="entry name" value="HRD"/>
</dbReference>
<evidence type="ECO:0000259" key="5">
    <source>
        <dbReference type="Pfam" id="PF14075"/>
    </source>
</evidence>
<dbReference type="GO" id="GO:0006325">
    <property type="term" value="P:chromatin organization"/>
    <property type="evidence" value="ECO:0007669"/>
    <property type="project" value="TreeGrafter"/>
</dbReference>
<keyword evidence="7" id="KW-1185">Reference proteome</keyword>
<feature type="coiled-coil region" evidence="2">
    <location>
        <begin position="423"/>
        <end position="450"/>
    </location>
</feature>
<name>A0AAV8XPA6_9CUCU</name>
<comment type="caution">
    <text evidence="6">The sequence shown here is derived from an EMBL/GenBank/DDBJ whole genome shotgun (WGS) entry which is preliminary data.</text>
</comment>
<feature type="region of interest" description="Disordered" evidence="3">
    <location>
        <begin position="303"/>
        <end position="343"/>
    </location>
</feature>
<organism evidence="6 7">
    <name type="scientific">Aromia moschata</name>
    <dbReference type="NCBI Taxonomy" id="1265417"/>
    <lineage>
        <taxon>Eukaryota</taxon>
        <taxon>Metazoa</taxon>
        <taxon>Ecdysozoa</taxon>
        <taxon>Arthropoda</taxon>
        <taxon>Hexapoda</taxon>
        <taxon>Insecta</taxon>
        <taxon>Pterygota</taxon>
        <taxon>Neoptera</taxon>
        <taxon>Endopterygota</taxon>
        <taxon>Coleoptera</taxon>
        <taxon>Polyphaga</taxon>
        <taxon>Cucujiformia</taxon>
        <taxon>Chrysomeloidea</taxon>
        <taxon>Cerambycidae</taxon>
        <taxon>Cerambycinae</taxon>
        <taxon>Callichromatini</taxon>
        <taxon>Aromia</taxon>
    </lineage>
</organism>
<dbReference type="EMBL" id="JAPWTK010000403">
    <property type="protein sequence ID" value="KAJ8940894.1"/>
    <property type="molecule type" value="Genomic_DNA"/>
</dbReference>
<dbReference type="PANTHER" id="PTHR21669">
    <property type="entry name" value="CAPZ-INTERACTING PROTEIN AND RELATED PROTEINS"/>
    <property type="match status" value="1"/>
</dbReference>
<accession>A0AAV8XPA6</accession>
<dbReference type="Pfam" id="PF14075">
    <property type="entry name" value="UBN_AB"/>
    <property type="match status" value="1"/>
</dbReference>
<sequence>MSEIKRVALSTLEPQKVSDKVNKKACKTVRISVILSESNEDNCPEYNYKDQLAAVKKRQKQNKESNNLENGLDPFGEDDDDVRRIALEMEAKYGTGMKKKRKGRKDDYADIGMGYDESDSFIDNTDGYDEIIPQNVTTLHGGFYINCGALEFKTDDEASSEVCSSSSESEDEDKIKSSNRKRILESSDESDSDTANTSQVEKKPKLHSSKNSMQQAIKKKLFSQNKIQVKKRRPIDPLKRTVKDLLREKREDLNMSIPSDLHAQEHEDNMEKDSLKENKKPMSITSVTDAIESVVKQTIEVDYESNHNKQNNEINNKNEFSDTKPDIPSSVEGESSQDANKTERVEVKLPENLPPDILGIINCVKLAALEYKGEGKKKFFTDEINSLFLSLERKCKILGKSSRVKVYDYLAFFIKCRRETLIRRAKNLVLEDEERRLQKINDEIEGFSKSDYAFVDVEL</sequence>
<feature type="region of interest" description="Disordered" evidence="3">
    <location>
        <begin position="161"/>
        <end position="214"/>
    </location>
</feature>